<keyword evidence="2" id="KW-1185">Reference proteome</keyword>
<gene>
    <name evidence="1" type="ORF">CKO28_00290</name>
</gene>
<sequence length="143" mass="15380">MHDIVLNWSRDADGVARAVNAAGSEYAIRPGRGELGTTYLVEANGEIARTALSREAALQEVRRLNALELALTSDARALTCRQIYDARTAAAAEHQRLSRTCETHGVPSDLDPIAATLRRLERLLAELGASFRGKAYAAPALPA</sequence>
<protein>
    <submittedName>
        <fullName evidence="1">Uncharacterized protein</fullName>
    </submittedName>
</protein>
<reference evidence="1 2" key="1">
    <citation type="journal article" date="2020" name="Microorganisms">
        <title>Osmotic Adaptation and Compatible Solute Biosynthesis of Phototrophic Bacteria as Revealed from Genome Analyses.</title>
        <authorList>
            <person name="Imhoff J.F."/>
            <person name="Rahn T."/>
            <person name="Kunzel S."/>
            <person name="Keller A."/>
            <person name="Neulinger S.C."/>
        </authorList>
    </citation>
    <scope>NUCLEOTIDE SEQUENCE [LARGE SCALE GENOMIC DNA]</scope>
    <source>
        <strain evidence="1 2">DSM 9895</strain>
    </source>
</reference>
<proteinExistence type="predicted"/>
<evidence type="ECO:0000313" key="2">
    <source>
        <dbReference type="Proteomes" id="UP001296873"/>
    </source>
</evidence>
<name>A0ABS1D7S9_9PROT</name>
<comment type="caution">
    <text evidence="1">The sequence shown here is derived from an EMBL/GenBank/DDBJ whole genome shotgun (WGS) entry which is preliminary data.</text>
</comment>
<evidence type="ECO:0000313" key="1">
    <source>
        <dbReference type="EMBL" id="MBK1666478.1"/>
    </source>
</evidence>
<organism evidence="1 2">
    <name type="scientific">Rhodovibrio sodomensis</name>
    <dbReference type="NCBI Taxonomy" id="1088"/>
    <lineage>
        <taxon>Bacteria</taxon>
        <taxon>Pseudomonadati</taxon>
        <taxon>Pseudomonadota</taxon>
        <taxon>Alphaproteobacteria</taxon>
        <taxon>Rhodospirillales</taxon>
        <taxon>Rhodovibrionaceae</taxon>
        <taxon>Rhodovibrio</taxon>
    </lineage>
</organism>
<dbReference type="RefSeq" id="WP_200338508.1">
    <property type="nucleotide sequence ID" value="NZ_NRRL01000001.1"/>
</dbReference>
<dbReference type="Proteomes" id="UP001296873">
    <property type="component" value="Unassembled WGS sequence"/>
</dbReference>
<dbReference type="EMBL" id="NRRL01000001">
    <property type="protein sequence ID" value="MBK1666478.1"/>
    <property type="molecule type" value="Genomic_DNA"/>
</dbReference>
<accession>A0ABS1D7S9</accession>